<protein>
    <submittedName>
        <fullName evidence="1">Uncharacterized protein</fullName>
    </submittedName>
</protein>
<gene>
    <name evidence="1" type="ORF">HKW66_Vig0245000</name>
</gene>
<name>A0A8T0L376_PHAAN</name>
<sequence>MKSNYESSLLAAIRFSREEKIPCKSEPVILEFPELKGHAHRDYWLAIIQEILYVHKFISKYGIKGIAQDEVLWKVVLGILRLQAIQDISSPISVQNDALLMFNLRDEVQFY</sequence>
<dbReference type="AlphaFoldDB" id="A0A8T0L376"/>
<comment type="caution">
    <text evidence="1">The sequence shown here is derived from an EMBL/GenBank/DDBJ whole genome shotgun (WGS) entry which is preliminary data.</text>
</comment>
<organism evidence="1 2">
    <name type="scientific">Phaseolus angularis</name>
    <name type="common">Azuki bean</name>
    <name type="synonym">Vigna angularis</name>
    <dbReference type="NCBI Taxonomy" id="3914"/>
    <lineage>
        <taxon>Eukaryota</taxon>
        <taxon>Viridiplantae</taxon>
        <taxon>Streptophyta</taxon>
        <taxon>Embryophyta</taxon>
        <taxon>Tracheophyta</taxon>
        <taxon>Spermatophyta</taxon>
        <taxon>Magnoliopsida</taxon>
        <taxon>eudicotyledons</taxon>
        <taxon>Gunneridae</taxon>
        <taxon>Pentapetalae</taxon>
        <taxon>rosids</taxon>
        <taxon>fabids</taxon>
        <taxon>Fabales</taxon>
        <taxon>Fabaceae</taxon>
        <taxon>Papilionoideae</taxon>
        <taxon>50 kb inversion clade</taxon>
        <taxon>NPAAA clade</taxon>
        <taxon>indigoferoid/millettioid clade</taxon>
        <taxon>Phaseoleae</taxon>
        <taxon>Vigna</taxon>
    </lineage>
</organism>
<reference evidence="1 2" key="1">
    <citation type="submission" date="2020-05" db="EMBL/GenBank/DDBJ databases">
        <title>Vigna angularis (adzuki bean) Var. LongXiaoDou No. 4 denovo assembly.</title>
        <authorList>
            <person name="Xiang H."/>
        </authorList>
    </citation>
    <scope>NUCLEOTIDE SEQUENCE [LARGE SCALE GENOMIC DNA]</scope>
    <source>
        <tissue evidence="1">Leaf</tissue>
    </source>
</reference>
<evidence type="ECO:0000313" key="2">
    <source>
        <dbReference type="Proteomes" id="UP000743370"/>
    </source>
</evidence>
<dbReference type="PANTHER" id="PTHR31860:SF6">
    <property type="entry name" value="HEAT-INDUCIBLE TRANSCRIPTION REPRESSOR (DUF639)"/>
    <property type="match status" value="1"/>
</dbReference>
<accession>A0A8T0L376</accession>
<dbReference type="Proteomes" id="UP000743370">
    <property type="component" value="Unassembled WGS sequence"/>
</dbReference>
<dbReference type="PANTHER" id="PTHR31860">
    <property type="entry name" value="HEAT-INDUCIBLE TRANSCRIPTION REPRESSOR (DUF639)-RELATED"/>
    <property type="match status" value="1"/>
</dbReference>
<dbReference type="EMBL" id="JABFOF010000002">
    <property type="protein sequence ID" value="KAG2404853.1"/>
    <property type="molecule type" value="Genomic_DNA"/>
</dbReference>
<proteinExistence type="predicted"/>
<evidence type="ECO:0000313" key="1">
    <source>
        <dbReference type="EMBL" id="KAG2404853.1"/>
    </source>
</evidence>